<dbReference type="CDD" id="cd00130">
    <property type="entry name" value="PAS"/>
    <property type="match status" value="1"/>
</dbReference>
<dbReference type="Proteomes" id="UP000484076">
    <property type="component" value="Unassembled WGS sequence"/>
</dbReference>
<dbReference type="InterPro" id="IPR001610">
    <property type="entry name" value="PAC"/>
</dbReference>
<name>A0A8X8GZG0_9RHOB</name>
<feature type="domain" description="PAS" evidence="9">
    <location>
        <begin position="328"/>
        <end position="401"/>
    </location>
</feature>
<dbReference type="EMBL" id="WHUT02000001">
    <property type="protein sequence ID" value="NUB43322.1"/>
    <property type="molecule type" value="Genomic_DNA"/>
</dbReference>
<gene>
    <name evidence="11" type="ORF">GEU84_002910</name>
</gene>
<dbReference type="InterPro" id="IPR004358">
    <property type="entry name" value="Sig_transdc_His_kin-like_C"/>
</dbReference>
<dbReference type="Pfam" id="PF02518">
    <property type="entry name" value="HATPase_c"/>
    <property type="match status" value="1"/>
</dbReference>
<dbReference type="PANTHER" id="PTHR45339:SF1">
    <property type="entry name" value="HYBRID SIGNAL TRANSDUCTION HISTIDINE KINASE J"/>
    <property type="match status" value="1"/>
</dbReference>
<dbReference type="PROSITE" id="PS50112">
    <property type="entry name" value="PAS"/>
    <property type="match status" value="1"/>
</dbReference>
<keyword evidence="4" id="KW-0902">Two-component regulatory system</keyword>
<keyword evidence="12" id="KW-1185">Reference proteome</keyword>
<dbReference type="EC" id="2.7.13.3" evidence="2"/>
<dbReference type="CDD" id="cd17546">
    <property type="entry name" value="REC_hyHK_CKI1_RcsC-like"/>
    <property type="match status" value="1"/>
</dbReference>
<dbReference type="InterPro" id="IPR003594">
    <property type="entry name" value="HATPase_dom"/>
</dbReference>
<dbReference type="PROSITE" id="PS50113">
    <property type="entry name" value="PAC"/>
    <property type="match status" value="2"/>
</dbReference>
<dbReference type="SMART" id="SM00388">
    <property type="entry name" value="HisKA"/>
    <property type="match status" value="1"/>
</dbReference>
<evidence type="ECO:0000259" key="10">
    <source>
        <dbReference type="PROSITE" id="PS50113"/>
    </source>
</evidence>
<keyword evidence="6" id="KW-0175">Coiled coil</keyword>
<dbReference type="RefSeq" id="WP_152823972.1">
    <property type="nucleotide sequence ID" value="NZ_WHUT02000001.1"/>
</dbReference>
<dbReference type="SMART" id="SM00387">
    <property type="entry name" value="HATPase_c"/>
    <property type="match status" value="1"/>
</dbReference>
<dbReference type="InterPro" id="IPR000700">
    <property type="entry name" value="PAS-assoc_C"/>
</dbReference>
<dbReference type="PRINTS" id="PR00344">
    <property type="entry name" value="BCTRLSENSOR"/>
</dbReference>
<evidence type="ECO:0000256" key="2">
    <source>
        <dbReference type="ARBA" id="ARBA00012438"/>
    </source>
</evidence>
<evidence type="ECO:0000259" key="9">
    <source>
        <dbReference type="PROSITE" id="PS50112"/>
    </source>
</evidence>
<dbReference type="InterPro" id="IPR036097">
    <property type="entry name" value="HisK_dim/P_sf"/>
</dbReference>
<dbReference type="Gene3D" id="3.40.50.2300">
    <property type="match status" value="1"/>
</dbReference>
<dbReference type="InterPro" id="IPR000014">
    <property type="entry name" value="PAS"/>
</dbReference>
<dbReference type="SUPFAM" id="SSF55874">
    <property type="entry name" value="ATPase domain of HSP90 chaperone/DNA topoisomerase II/histidine kinase"/>
    <property type="match status" value="1"/>
</dbReference>
<dbReference type="SMART" id="SM00091">
    <property type="entry name" value="PAS"/>
    <property type="match status" value="2"/>
</dbReference>
<dbReference type="InterPro" id="IPR003018">
    <property type="entry name" value="GAF"/>
</dbReference>
<dbReference type="InterPro" id="IPR035965">
    <property type="entry name" value="PAS-like_dom_sf"/>
</dbReference>
<evidence type="ECO:0000256" key="6">
    <source>
        <dbReference type="SAM" id="Coils"/>
    </source>
</evidence>
<dbReference type="InterPro" id="IPR011006">
    <property type="entry name" value="CheY-like_superfamily"/>
</dbReference>
<keyword evidence="3 5" id="KW-0597">Phosphoprotein</keyword>
<dbReference type="SUPFAM" id="SSF47384">
    <property type="entry name" value="Homodimeric domain of signal transducing histidine kinase"/>
    <property type="match status" value="1"/>
</dbReference>
<dbReference type="Pfam" id="PF00072">
    <property type="entry name" value="Response_reg"/>
    <property type="match status" value="1"/>
</dbReference>
<feature type="domain" description="Histidine kinase" evidence="7">
    <location>
        <begin position="613"/>
        <end position="830"/>
    </location>
</feature>
<dbReference type="SUPFAM" id="SSF55785">
    <property type="entry name" value="PYP-like sensor domain (PAS domain)"/>
    <property type="match status" value="2"/>
</dbReference>
<sequence>MSRLMRPEAEKNTPERVVTVQDMASDVVGLLLRAADSRLPAALTAALAELGGFAGADRVALYRLVQGQPRPVASWCRAETAAAPEAGLPGGADLVDQVQPALLHGQPLLLTKSALQRLDEQAGPKASLPVAAEMIVLPLTEDGRLTGAILLAAPPTGRLKAEPMSLMPAVGAFTLALHRCDVTDAPPHLTLVGATPAPASAEQALALRQQMLDAVETLNEAFFLFDADDRLVLCNRRSKLLYPKIAELLVPGITYESILRHSLAADQLRVDDGDEDIWLAARLAERQRGDVLREEHLPDGTILRIDERRTPGGLSIAVHSDITAVKQSEQRLLHVIEGAQVGTWEWSLFTGKQYINDRWAEMLGYRRDEFGEFRYQLWQGLIHPEDIARAEARIRSCMQGDAESYEAEYRMRHKAGHWVWVLDRGRIILWTADGSPETMAGVQIDISEQKAREAALNDAKADLEKALADRASAEKRFLDIASVSEDWFWEIDRDLRFRFVSKSGLNTPGNDVVMIGKTYDEWLAHYPVVRASADWGSFFMKLLSHEPFSDFVYRAPNSTPDDERWLRITGAPVFDAKGAFTGYRGVGSDVTQLYLAKARAEVANQTKSLFLANMSHEIRTPLNGVLGMAEILDMSLTDKNHKRLIGTIRESGEALLTILNDILDMSKIEAGKLELESVPFRPMEIAARVEDLHSLRAQEKGLAFEVLTGSGAELARMGDPHRVRQIMHNLVSNAIKFTETGEVTVKVSGKAGKPLTLEVQDTGIGMTPDQIAHLHEEFSQADNSITRRYGGTGLGMSITRKLVDLMHGTISIHSELGEGTTIRVTLPLPIYEGKIAVERLPDDPTPSLEGLRILAADDNVINCAVLAEMLSRLGAEIKIVHDGQQAVQEWAPGAYDLVLMDLAMPVMDGMTALKKIRSLEAERGAARTPVIAVTANAMLHQVADYLAEGFDQHVAKPIQIGELSRMIRALAAPLPMRH</sequence>
<dbReference type="InterPro" id="IPR013655">
    <property type="entry name" value="PAS_fold_3"/>
</dbReference>
<dbReference type="Pfam" id="PF12860">
    <property type="entry name" value="PAS_7"/>
    <property type="match status" value="1"/>
</dbReference>
<accession>A0A8X8GZG0</accession>
<dbReference type="InterPro" id="IPR005467">
    <property type="entry name" value="His_kinase_dom"/>
</dbReference>
<dbReference type="Gene3D" id="3.30.565.10">
    <property type="entry name" value="Histidine kinase-like ATPase, C-terminal domain"/>
    <property type="match status" value="1"/>
</dbReference>
<dbReference type="InterPro" id="IPR036890">
    <property type="entry name" value="HATPase_C_sf"/>
</dbReference>
<dbReference type="Pfam" id="PF00512">
    <property type="entry name" value="HisKA"/>
    <property type="match status" value="1"/>
</dbReference>
<dbReference type="PROSITE" id="PS50110">
    <property type="entry name" value="RESPONSE_REGULATORY"/>
    <property type="match status" value="1"/>
</dbReference>
<organism evidence="11 12">
    <name type="scientific">Fertoeibacter niger</name>
    <dbReference type="NCBI Taxonomy" id="2656921"/>
    <lineage>
        <taxon>Bacteria</taxon>
        <taxon>Pseudomonadati</taxon>
        <taxon>Pseudomonadota</taxon>
        <taxon>Alphaproteobacteria</taxon>
        <taxon>Rhodobacterales</taxon>
        <taxon>Paracoccaceae</taxon>
        <taxon>Fertoeibacter</taxon>
    </lineage>
</organism>
<dbReference type="Gene3D" id="1.10.287.130">
    <property type="match status" value="1"/>
</dbReference>
<dbReference type="SMART" id="SM00448">
    <property type="entry name" value="REC"/>
    <property type="match status" value="1"/>
</dbReference>
<feature type="coiled-coil region" evidence="6">
    <location>
        <begin position="446"/>
        <end position="476"/>
    </location>
</feature>
<evidence type="ECO:0000256" key="1">
    <source>
        <dbReference type="ARBA" id="ARBA00000085"/>
    </source>
</evidence>
<proteinExistence type="predicted"/>
<feature type="domain" description="Response regulatory" evidence="8">
    <location>
        <begin position="852"/>
        <end position="971"/>
    </location>
</feature>
<dbReference type="NCBIfam" id="TIGR00229">
    <property type="entry name" value="sensory_box"/>
    <property type="match status" value="1"/>
</dbReference>
<evidence type="ECO:0000259" key="8">
    <source>
        <dbReference type="PROSITE" id="PS50110"/>
    </source>
</evidence>
<dbReference type="SMART" id="SM00086">
    <property type="entry name" value="PAC"/>
    <property type="match status" value="2"/>
</dbReference>
<evidence type="ECO:0000256" key="4">
    <source>
        <dbReference type="ARBA" id="ARBA00023012"/>
    </source>
</evidence>
<dbReference type="InterPro" id="IPR001789">
    <property type="entry name" value="Sig_transdc_resp-reg_receiver"/>
</dbReference>
<evidence type="ECO:0000256" key="3">
    <source>
        <dbReference type="ARBA" id="ARBA00022553"/>
    </source>
</evidence>
<dbReference type="PROSITE" id="PS50109">
    <property type="entry name" value="HIS_KIN"/>
    <property type="match status" value="1"/>
</dbReference>
<reference evidence="11" key="1">
    <citation type="submission" date="2020-05" db="EMBL/GenBank/DDBJ databases">
        <title>Fertoebacter nigrum gen. nov., sp. nov., a new member of the family Rhodobacteraceae.</title>
        <authorList>
            <person name="Szuroczki S."/>
            <person name="Abbaszade G."/>
            <person name="Buni D."/>
            <person name="Schumann P."/>
            <person name="Toth E."/>
        </authorList>
    </citation>
    <scope>NUCLEOTIDE SEQUENCE</scope>
    <source>
        <strain evidence="11">RG-N-1a</strain>
    </source>
</reference>
<dbReference type="Pfam" id="PF01590">
    <property type="entry name" value="GAF"/>
    <property type="match status" value="1"/>
</dbReference>
<dbReference type="CDD" id="cd00082">
    <property type="entry name" value="HisKA"/>
    <property type="match status" value="1"/>
</dbReference>
<comment type="caution">
    <text evidence="11">The sequence shown here is derived from an EMBL/GenBank/DDBJ whole genome shotgun (WGS) entry which is preliminary data.</text>
</comment>
<dbReference type="InterPro" id="IPR003661">
    <property type="entry name" value="HisK_dim/P_dom"/>
</dbReference>
<protein>
    <recommendedName>
        <fullName evidence="2">histidine kinase</fullName>
        <ecNumber evidence="2">2.7.13.3</ecNumber>
    </recommendedName>
</protein>
<dbReference type="Gene3D" id="3.30.450.20">
    <property type="entry name" value="PAS domain"/>
    <property type="match status" value="2"/>
</dbReference>
<evidence type="ECO:0000259" key="7">
    <source>
        <dbReference type="PROSITE" id="PS50109"/>
    </source>
</evidence>
<dbReference type="SUPFAM" id="SSF52172">
    <property type="entry name" value="CheY-like"/>
    <property type="match status" value="1"/>
</dbReference>
<dbReference type="PANTHER" id="PTHR45339">
    <property type="entry name" value="HYBRID SIGNAL TRANSDUCTION HISTIDINE KINASE J"/>
    <property type="match status" value="1"/>
</dbReference>
<dbReference type="FunFam" id="3.30.565.10:FF:000010">
    <property type="entry name" value="Sensor histidine kinase RcsC"/>
    <property type="match status" value="1"/>
</dbReference>
<evidence type="ECO:0000256" key="5">
    <source>
        <dbReference type="PROSITE-ProRule" id="PRU00169"/>
    </source>
</evidence>
<dbReference type="AlphaFoldDB" id="A0A8X8GZG0"/>
<evidence type="ECO:0000313" key="11">
    <source>
        <dbReference type="EMBL" id="NUB43322.1"/>
    </source>
</evidence>
<comment type="catalytic activity">
    <reaction evidence="1">
        <text>ATP + protein L-histidine = ADP + protein N-phospho-L-histidine.</text>
        <dbReference type="EC" id="2.7.13.3"/>
    </reaction>
</comment>
<feature type="domain" description="PAC" evidence="10">
    <location>
        <begin position="405"/>
        <end position="458"/>
    </location>
</feature>
<evidence type="ECO:0000313" key="12">
    <source>
        <dbReference type="Proteomes" id="UP000484076"/>
    </source>
</evidence>
<dbReference type="GO" id="GO:0000155">
    <property type="term" value="F:phosphorelay sensor kinase activity"/>
    <property type="evidence" value="ECO:0007669"/>
    <property type="project" value="InterPro"/>
</dbReference>
<dbReference type="Pfam" id="PF08447">
    <property type="entry name" value="PAS_3"/>
    <property type="match status" value="1"/>
</dbReference>
<feature type="modified residue" description="4-aspartylphosphate" evidence="5">
    <location>
        <position position="901"/>
    </location>
</feature>
<dbReference type="CDD" id="cd16922">
    <property type="entry name" value="HATPase_EvgS-ArcB-TorS-like"/>
    <property type="match status" value="1"/>
</dbReference>
<feature type="domain" description="PAC" evidence="10">
    <location>
        <begin position="549"/>
        <end position="602"/>
    </location>
</feature>